<dbReference type="AlphaFoldDB" id="A0A1D2NAJ4"/>
<evidence type="ECO:0000256" key="1">
    <source>
        <dbReference type="SAM" id="MobiDB-lite"/>
    </source>
</evidence>
<dbReference type="Proteomes" id="UP000094527">
    <property type="component" value="Unassembled WGS sequence"/>
</dbReference>
<feature type="region of interest" description="Disordered" evidence="1">
    <location>
        <begin position="152"/>
        <end position="256"/>
    </location>
</feature>
<protein>
    <recommendedName>
        <fullName evidence="2">C2H2-type domain-containing protein</fullName>
    </recommendedName>
</protein>
<sequence>MAANGEVEKKTGSDITSAAPDAKSESHPIRDGTIACACECNKKVKDLEAAMNLISVWKVEVDKWMLSNFGFAVSISSPGGPDEILREVDNPHDNCTNSNNSNVDPLGNDAENGPSYSGEQSETNDMSFMNTEETENVEISPEIFSHFLLGQDSEESEEELMNCDDEEEIEIEQPDDERPRRLKRRRNGDDSDSSIYSVTASSSESISSDDDDYMPKRGKGRGSIPLTSRVSPKKPSSSTNSKPGKSASSTSKDQMDHKTRLELVKHMQKRPGNIWECTICNFMLSDFSNMLLHIKYNHSTTTHTCSHCRAVVLCRSPKDAMIHEAQCKSRPNIINSRCIPPAPVRKLVKPRVPPARPDDSVNAKVDKFVSDLLNPGPSSSSIPSKNRRTNFRPIIGKVKQKPAGPLAVVTLSSDEES</sequence>
<evidence type="ECO:0000259" key="2">
    <source>
        <dbReference type="PROSITE" id="PS00028"/>
    </source>
</evidence>
<keyword evidence="4" id="KW-1185">Reference proteome</keyword>
<name>A0A1D2NAJ4_ORCCI</name>
<feature type="compositionally biased region" description="Polar residues" evidence="1">
    <location>
        <begin position="114"/>
        <end position="124"/>
    </location>
</feature>
<feature type="compositionally biased region" description="Acidic residues" evidence="1">
    <location>
        <begin position="152"/>
        <end position="175"/>
    </location>
</feature>
<organism evidence="3 4">
    <name type="scientific">Orchesella cincta</name>
    <name type="common">Springtail</name>
    <name type="synonym">Podura cincta</name>
    <dbReference type="NCBI Taxonomy" id="48709"/>
    <lineage>
        <taxon>Eukaryota</taxon>
        <taxon>Metazoa</taxon>
        <taxon>Ecdysozoa</taxon>
        <taxon>Arthropoda</taxon>
        <taxon>Hexapoda</taxon>
        <taxon>Collembola</taxon>
        <taxon>Entomobryomorpha</taxon>
        <taxon>Entomobryoidea</taxon>
        <taxon>Orchesellidae</taxon>
        <taxon>Orchesellinae</taxon>
        <taxon>Orchesella</taxon>
    </lineage>
</organism>
<comment type="caution">
    <text evidence="3">The sequence shown here is derived from an EMBL/GenBank/DDBJ whole genome shotgun (WGS) entry which is preliminary data.</text>
</comment>
<feature type="compositionally biased region" description="Low complexity" evidence="1">
    <location>
        <begin position="193"/>
        <end position="206"/>
    </location>
</feature>
<feature type="domain" description="C2H2-type" evidence="2">
    <location>
        <begin position="277"/>
        <end position="298"/>
    </location>
</feature>
<evidence type="ECO:0000313" key="4">
    <source>
        <dbReference type="Proteomes" id="UP000094527"/>
    </source>
</evidence>
<gene>
    <name evidence="3" type="ORF">Ocin01_04425</name>
</gene>
<evidence type="ECO:0000313" key="3">
    <source>
        <dbReference type="EMBL" id="ODN02273.1"/>
    </source>
</evidence>
<accession>A0A1D2NAJ4</accession>
<feature type="compositionally biased region" description="Low complexity" evidence="1">
    <location>
        <begin position="233"/>
        <end position="249"/>
    </location>
</feature>
<feature type="compositionally biased region" description="Basic and acidic residues" evidence="1">
    <location>
        <begin position="1"/>
        <end position="12"/>
    </location>
</feature>
<dbReference type="EMBL" id="LJIJ01000118">
    <property type="protein sequence ID" value="ODN02273.1"/>
    <property type="molecule type" value="Genomic_DNA"/>
</dbReference>
<dbReference type="InterPro" id="IPR013087">
    <property type="entry name" value="Znf_C2H2_type"/>
</dbReference>
<dbReference type="PROSITE" id="PS00028">
    <property type="entry name" value="ZINC_FINGER_C2H2_1"/>
    <property type="match status" value="1"/>
</dbReference>
<proteinExistence type="predicted"/>
<reference evidence="3 4" key="1">
    <citation type="journal article" date="2016" name="Genome Biol. Evol.">
        <title>Gene Family Evolution Reflects Adaptation to Soil Environmental Stressors in the Genome of the Collembolan Orchesella cincta.</title>
        <authorList>
            <person name="Faddeeva-Vakhrusheva A."/>
            <person name="Derks M.F."/>
            <person name="Anvar S.Y."/>
            <person name="Agamennone V."/>
            <person name="Suring W."/>
            <person name="Smit S."/>
            <person name="van Straalen N.M."/>
            <person name="Roelofs D."/>
        </authorList>
    </citation>
    <scope>NUCLEOTIDE SEQUENCE [LARGE SCALE GENOMIC DNA]</scope>
    <source>
        <tissue evidence="3">Mixed pool</tissue>
    </source>
</reference>
<feature type="compositionally biased region" description="Polar residues" evidence="1">
    <location>
        <begin position="93"/>
        <end position="103"/>
    </location>
</feature>
<feature type="region of interest" description="Disordered" evidence="1">
    <location>
        <begin position="1"/>
        <end position="28"/>
    </location>
</feature>
<feature type="region of interest" description="Disordered" evidence="1">
    <location>
        <begin position="89"/>
        <end position="124"/>
    </location>
</feature>